<dbReference type="SUPFAM" id="SSF46894">
    <property type="entry name" value="C-terminal effector domain of the bipartite response regulators"/>
    <property type="match status" value="1"/>
</dbReference>
<dbReference type="CDD" id="cd06170">
    <property type="entry name" value="LuxR_C_like"/>
    <property type="match status" value="1"/>
</dbReference>
<dbReference type="Proteomes" id="UP001596321">
    <property type="component" value="Unassembled WGS sequence"/>
</dbReference>
<keyword evidence="3" id="KW-0067">ATP-binding</keyword>
<comment type="caution">
    <text evidence="3">The sequence shown here is derived from an EMBL/GenBank/DDBJ whole genome shotgun (WGS) entry which is preliminary data.</text>
</comment>
<dbReference type="InterPro" id="IPR027417">
    <property type="entry name" value="P-loop_NTPase"/>
</dbReference>
<dbReference type="PANTHER" id="PTHR47691:SF3">
    <property type="entry name" value="HTH-TYPE TRANSCRIPTIONAL REGULATOR RV0890C-RELATED"/>
    <property type="match status" value="1"/>
</dbReference>
<keyword evidence="3" id="KW-0547">Nucleotide-binding</keyword>
<dbReference type="InterPro" id="IPR016032">
    <property type="entry name" value="Sig_transdc_resp-reg_C-effctor"/>
</dbReference>
<dbReference type="EMBL" id="JBHSUW010000001">
    <property type="protein sequence ID" value="MFC6506661.1"/>
    <property type="molecule type" value="Genomic_DNA"/>
</dbReference>
<organism evidence="3 4">
    <name type="scientific">Streptomyces plicatus</name>
    <dbReference type="NCBI Taxonomy" id="1922"/>
    <lineage>
        <taxon>Bacteria</taxon>
        <taxon>Bacillati</taxon>
        <taxon>Actinomycetota</taxon>
        <taxon>Actinomycetes</taxon>
        <taxon>Kitasatosporales</taxon>
        <taxon>Streptomycetaceae</taxon>
        <taxon>Streptomyces</taxon>
        <taxon>Streptomyces rochei group</taxon>
    </lineage>
</organism>
<dbReference type="InterPro" id="IPR036388">
    <property type="entry name" value="WH-like_DNA-bd_sf"/>
</dbReference>
<dbReference type="PRINTS" id="PR00364">
    <property type="entry name" value="DISEASERSIST"/>
</dbReference>
<dbReference type="Pfam" id="PF25872">
    <property type="entry name" value="HTH_77"/>
    <property type="match status" value="1"/>
</dbReference>
<dbReference type="Gene3D" id="3.40.50.300">
    <property type="entry name" value="P-loop containing nucleotide triphosphate hydrolases"/>
    <property type="match status" value="1"/>
</dbReference>
<gene>
    <name evidence="3" type="ORF">ACFQFF_35735</name>
</gene>
<evidence type="ECO:0000259" key="2">
    <source>
        <dbReference type="PROSITE" id="PS50043"/>
    </source>
</evidence>
<evidence type="ECO:0000256" key="1">
    <source>
        <dbReference type="SAM" id="MobiDB-lite"/>
    </source>
</evidence>
<dbReference type="Pfam" id="PF00196">
    <property type="entry name" value="GerE"/>
    <property type="match status" value="1"/>
</dbReference>
<dbReference type="PANTHER" id="PTHR47691">
    <property type="entry name" value="REGULATOR-RELATED"/>
    <property type="match status" value="1"/>
</dbReference>
<feature type="compositionally biased region" description="Low complexity" evidence="1">
    <location>
        <begin position="696"/>
        <end position="706"/>
    </location>
</feature>
<dbReference type="GO" id="GO:0005524">
    <property type="term" value="F:ATP binding"/>
    <property type="evidence" value="ECO:0007669"/>
    <property type="project" value="UniProtKB-KW"/>
</dbReference>
<dbReference type="PRINTS" id="PR00038">
    <property type="entry name" value="HTHLUXR"/>
</dbReference>
<name>A0ABW1YAB6_STRPL</name>
<proteinExistence type="predicted"/>
<feature type="region of interest" description="Disordered" evidence="1">
    <location>
        <begin position="692"/>
        <end position="712"/>
    </location>
</feature>
<feature type="domain" description="HTH luxR-type" evidence="2">
    <location>
        <begin position="703"/>
        <end position="768"/>
    </location>
</feature>
<dbReference type="SUPFAM" id="SSF52540">
    <property type="entry name" value="P-loop containing nucleoside triphosphate hydrolases"/>
    <property type="match status" value="1"/>
</dbReference>
<reference evidence="4" key="1">
    <citation type="journal article" date="2019" name="Int. J. Syst. Evol. Microbiol.">
        <title>The Global Catalogue of Microorganisms (GCM) 10K type strain sequencing project: providing services to taxonomists for standard genome sequencing and annotation.</title>
        <authorList>
            <consortium name="The Broad Institute Genomics Platform"/>
            <consortium name="The Broad Institute Genome Sequencing Center for Infectious Disease"/>
            <person name="Wu L."/>
            <person name="Ma J."/>
        </authorList>
    </citation>
    <scope>NUCLEOTIDE SEQUENCE [LARGE SCALE GENOMIC DNA]</scope>
    <source>
        <strain evidence="4">JCM 4504</strain>
    </source>
</reference>
<protein>
    <submittedName>
        <fullName evidence="3">ATP-binding protein</fullName>
    </submittedName>
</protein>
<sequence>MTQWTWARSGTRNETTGFIGRAAELEAVRKAVAQARLVTLTGPGGVGKTRVAVRAAHQSAVDFPDGVSIAELSGLRDAEFLPNTVATAVGLPEIASSEPMDQLIDHFADKQALLVLDTCEHLVDAMAVFVDILLSHSSRLVFLLTSRQPVALPGECVLPIPPMRSPEADADAENNDALALFVSRAKAALPSFELSTENRSEVIALCRRLDGIPLAIELAAVRLRTMPLEQILSRLDDRFRLLAGVRTAQARHHTLRTTIEWSHGLCSPMERELWARLSVFAGGFTLEAVEEVGTGGELADCDVLDLLGALVDKSVVQRIESDVDYRYRLLDTIREYGAERLEDSGRSEEYARRHRDFFLRMAQRAGEEWLGDQQVEWGNRLTADFDNFRLAMDFAIAHPGDQSALRLVNGLWGLWLGKSRLTEARRWIDKALAAEPEATVDQGIALCHGAYYGLLQADRQAQETVRRCRAVAEALDDDFLRARALYVETYEMLMWDRDIERTLASYEESRRLLTASGDLFPLVAGFINTAVFHAAHGDPARALREADACLRLLSHIPRERWARNYMTITQVLALWADGKPEESRDLGRKVLPSALDQGETMSLAATVEFLAWAACSADEHEHAATLLGGATTLWRQVGAVLWGVRALNTQRTETENALMLSLGAERFTQAYAHGTTLPLPELVAIACGKPHTGDHASASPADDSSPLGPLTPREREVAGLIGEGLTNRQIAERLVISKRTADTHVEHILTKLGVTSRTQIAAAVAPEKPAPT</sequence>
<dbReference type="InterPro" id="IPR058852">
    <property type="entry name" value="HTH_77"/>
</dbReference>
<evidence type="ECO:0000313" key="4">
    <source>
        <dbReference type="Proteomes" id="UP001596321"/>
    </source>
</evidence>
<dbReference type="InterPro" id="IPR000792">
    <property type="entry name" value="Tscrpt_reg_LuxR_C"/>
</dbReference>
<accession>A0ABW1YAB6</accession>
<dbReference type="Gene3D" id="1.10.10.10">
    <property type="entry name" value="Winged helix-like DNA-binding domain superfamily/Winged helix DNA-binding domain"/>
    <property type="match status" value="1"/>
</dbReference>
<evidence type="ECO:0000313" key="3">
    <source>
        <dbReference type="EMBL" id="MFC6506661.1"/>
    </source>
</evidence>
<dbReference type="PROSITE" id="PS50043">
    <property type="entry name" value="HTH_LUXR_2"/>
    <property type="match status" value="1"/>
</dbReference>
<keyword evidence="4" id="KW-1185">Reference proteome</keyword>
<dbReference type="SMART" id="SM00421">
    <property type="entry name" value="HTH_LUXR"/>
    <property type="match status" value="1"/>
</dbReference>
<dbReference type="RefSeq" id="WP_246558873.1">
    <property type="nucleotide sequence ID" value="NZ_BMUJ01000006.1"/>
</dbReference>